<keyword evidence="1" id="KW-0677">Repeat</keyword>
<gene>
    <name evidence="5" type="primary">ANK1</name>
</gene>
<dbReference type="SMART" id="SM00248">
    <property type="entry name" value="ANK"/>
    <property type="match status" value="14"/>
</dbReference>
<feature type="repeat" description="ANK" evidence="3">
    <location>
        <begin position="208"/>
        <end position="240"/>
    </location>
</feature>
<accession>A0A2H8THW7</accession>
<feature type="repeat" description="ANK" evidence="3">
    <location>
        <begin position="449"/>
        <end position="481"/>
    </location>
</feature>
<name>A0A2H8THW7_9HEMI</name>
<evidence type="ECO:0000256" key="3">
    <source>
        <dbReference type="PROSITE-ProRule" id="PRU00023"/>
    </source>
</evidence>
<protein>
    <submittedName>
        <fullName evidence="5">Ankyrin-1</fullName>
    </submittedName>
</protein>
<dbReference type="PROSITE" id="PS50088">
    <property type="entry name" value="ANK_REPEAT"/>
    <property type="match status" value="5"/>
</dbReference>
<evidence type="ECO:0000256" key="1">
    <source>
        <dbReference type="ARBA" id="ARBA00022737"/>
    </source>
</evidence>
<evidence type="ECO:0000256" key="4">
    <source>
        <dbReference type="SAM" id="MobiDB-lite"/>
    </source>
</evidence>
<dbReference type="SUPFAM" id="SSF48403">
    <property type="entry name" value="Ankyrin repeat"/>
    <property type="match status" value="2"/>
</dbReference>
<dbReference type="PANTHER" id="PTHR24198:SF165">
    <property type="entry name" value="ANKYRIN REPEAT-CONTAINING PROTEIN-RELATED"/>
    <property type="match status" value="1"/>
</dbReference>
<dbReference type="EMBL" id="GFXV01001928">
    <property type="protein sequence ID" value="MBW13733.1"/>
    <property type="molecule type" value="Transcribed_RNA"/>
</dbReference>
<dbReference type="Pfam" id="PF00023">
    <property type="entry name" value="Ank"/>
    <property type="match status" value="1"/>
</dbReference>
<dbReference type="AlphaFoldDB" id="A0A2H8THW7"/>
<dbReference type="Gene3D" id="1.25.40.20">
    <property type="entry name" value="Ankyrin repeat-containing domain"/>
    <property type="match status" value="5"/>
</dbReference>
<dbReference type="GO" id="GO:0005737">
    <property type="term" value="C:cytoplasm"/>
    <property type="evidence" value="ECO:0007669"/>
    <property type="project" value="TreeGrafter"/>
</dbReference>
<feature type="region of interest" description="Disordered" evidence="4">
    <location>
        <begin position="614"/>
        <end position="636"/>
    </location>
</feature>
<reference evidence="5" key="1">
    <citation type="submission" date="2017-10" db="EMBL/GenBank/DDBJ databases">
        <title>Transcriptome Assembly of Sugarcane Aphid Adults.</title>
        <authorList>
            <person name="Scully E.D."/>
            <person name="Palmer N.A."/>
            <person name="Geib S.M."/>
            <person name="Sarath G."/>
            <person name="Sattler S.E."/>
        </authorList>
    </citation>
    <scope>NUCLEOTIDE SEQUENCE</scope>
    <source>
        <tissue evidence="5">Whole body</tissue>
    </source>
</reference>
<dbReference type="InterPro" id="IPR036770">
    <property type="entry name" value="Ankyrin_rpt-contain_sf"/>
</dbReference>
<dbReference type="InterPro" id="IPR002110">
    <property type="entry name" value="Ankyrin_rpt"/>
</dbReference>
<dbReference type="OrthoDB" id="194358at2759"/>
<evidence type="ECO:0000256" key="2">
    <source>
        <dbReference type="ARBA" id="ARBA00023043"/>
    </source>
</evidence>
<keyword evidence="2 3" id="KW-0040">ANK repeat</keyword>
<dbReference type="PROSITE" id="PS50297">
    <property type="entry name" value="ANK_REP_REGION"/>
    <property type="match status" value="4"/>
</dbReference>
<evidence type="ECO:0000313" key="5">
    <source>
        <dbReference type="EMBL" id="MBW13733.1"/>
    </source>
</evidence>
<organism evidence="5">
    <name type="scientific">Melanaphis sacchari</name>
    <dbReference type="NCBI Taxonomy" id="742174"/>
    <lineage>
        <taxon>Eukaryota</taxon>
        <taxon>Metazoa</taxon>
        <taxon>Ecdysozoa</taxon>
        <taxon>Arthropoda</taxon>
        <taxon>Hexapoda</taxon>
        <taxon>Insecta</taxon>
        <taxon>Pterygota</taxon>
        <taxon>Neoptera</taxon>
        <taxon>Paraneoptera</taxon>
        <taxon>Hemiptera</taxon>
        <taxon>Sternorrhyncha</taxon>
        <taxon>Aphidomorpha</taxon>
        <taxon>Aphidoidea</taxon>
        <taxon>Aphididae</taxon>
        <taxon>Aphidini</taxon>
        <taxon>Melanaphis</taxon>
    </lineage>
</organism>
<dbReference type="PRINTS" id="PR01415">
    <property type="entry name" value="ANKYRIN"/>
</dbReference>
<dbReference type="Pfam" id="PF12796">
    <property type="entry name" value="Ank_2"/>
    <property type="match status" value="5"/>
</dbReference>
<proteinExistence type="predicted"/>
<feature type="repeat" description="ANK" evidence="3">
    <location>
        <begin position="278"/>
        <end position="310"/>
    </location>
</feature>
<feature type="repeat" description="ANK" evidence="3">
    <location>
        <begin position="79"/>
        <end position="111"/>
    </location>
</feature>
<feature type="repeat" description="ANK" evidence="3">
    <location>
        <begin position="416"/>
        <end position="448"/>
    </location>
</feature>
<dbReference type="PANTHER" id="PTHR24198">
    <property type="entry name" value="ANKYRIN REPEAT AND PROTEIN KINASE DOMAIN-CONTAINING PROTEIN"/>
    <property type="match status" value="1"/>
</dbReference>
<sequence length="636" mass="70652">MRRDDLIETHENGPWQRTKVNNIILKIRINRVMRVLRRYYRKRTSASDLRGAIELGNYSAAKRSITRNRRLAHHPTGRAADHPVHVAAQSTHQRIVRLLLNRGADPNTGNKYMKTPARLCMLHCRHQVIGLLIGHGTDSAVMDSADHKPSNLATLMNEKRCLNVLTDCDIPKSVVNKAFYKAAMRDNTILMNKLLNRGADIEYKDASTGLTALLLATKRKHVRVVQFLLEKGADLAVHDLYGWTCLHFAVFYEFPVQILQTMVLRTNDRKLIDFRTYKQETALHLAAKRGNEEAAAVLLRAGASIDIFDHKSRTPLLTALHWQKDTVARLMVLAGACVNRTPGSSRAPLQLAVARNNVSLMRLMLEHGSVVVDLYNDDLDWTVIHSACESGNVDTLKCLLAHVEPGVLDALHAGGRPRPPLVVAASLGRGPVVDALLARGVDVNARRGDGETALHAAARGNWPALVDRLLDAGACADARDAVAGRRPLDVAVYTWGRDVTVTARLVQSDRMAKAVVRHDVDAVAFLLACGVSPNMTTAAYGSPLHVAVRHRRYRMMAAILSSDRCRTAVRHDGVTPLDYAVAMGDARAAKMILWRDQRRRRSRHASLTIATAVLPPAKRKPQKNDDEVRRRRRTSV</sequence>